<sequence>MITRTLQSLRKFRGREDGNATVEFAIVVPLFLMVLVSTVELGLITIKQTMLERALDQTVRDIRLGTGAVQQHNDIRDSICARSGFIDNCSTSLRLEMVQVDPYNWVAIDETPDCITAVEEVQPVRSFTSGQSNELMFIRACMKFNPIFPQWGLGDSLQKDGDGRVSLFASSAFVQEPR</sequence>
<dbReference type="Pfam" id="PF07811">
    <property type="entry name" value="TadE"/>
    <property type="match status" value="1"/>
</dbReference>
<dbReference type="RefSeq" id="WP_167685709.1">
    <property type="nucleotide sequence ID" value="NZ_QHLQ01000028.1"/>
</dbReference>
<feature type="transmembrane region" description="Helical" evidence="1">
    <location>
        <begin position="21"/>
        <end position="44"/>
    </location>
</feature>
<keyword evidence="4" id="KW-1185">Reference proteome</keyword>
<dbReference type="EMBL" id="QHLQ01000028">
    <property type="protein sequence ID" value="NIZ63103.1"/>
    <property type="molecule type" value="Genomic_DNA"/>
</dbReference>
<evidence type="ECO:0000313" key="3">
    <source>
        <dbReference type="EMBL" id="NIZ63103.1"/>
    </source>
</evidence>
<reference evidence="3 4" key="1">
    <citation type="submission" date="2018-05" db="EMBL/GenBank/DDBJ databases">
        <authorList>
            <person name="Zhang Y.-J."/>
        </authorList>
    </citation>
    <scope>NUCLEOTIDE SEQUENCE [LARGE SCALE GENOMIC DNA]</scope>
    <source>
        <strain evidence="3 4">CY04</strain>
    </source>
</reference>
<organism evidence="3 4">
    <name type="scientific">Parasedimentitalea denitrificans</name>
    <dbReference type="NCBI Taxonomy" id="2211118"/>
    <lineage>
        <taxon>Bacteria</taxon>
        <taxon>Pseudomonadati</taxon>
        <taxon>Pseudomonadota</taxon>
        <taxon>Alphaproteobacteria</taxon>
        <taxon>Rhodobacterales</taxon>
        <taxon>Paracoccaceae</taxon>
        <taxon>Parasedimentitalea</taxon>
    </lineage>
</organism>
<dbReference type="Proteomes" id="UP001429564">
    <property type="component" value="Unassembled WGS sequence"/>
</dbReference>
<comment type="caution">
    <text evidence="3">The sequence shown here is derived from an EMBL/GenBank/DDBJ whole genome shotgun (WGS) entry which is preliminary data.</text>
</comment>
<accession>A0ABX0WE25</accession>
<keyword evidence="1" id="KW-1133">Transmembrane helix</keyword>
<name>A0ABX0WE25_9RHOB</name>
<proteinExistence type="predicted"/>
<protein>
    <submittedName>
        <fullName evidence="3">Pilus assembly protein TadE</fullName>
    </submittedName>
</protein>
<evidence type="ECO:0000256" key="1">
    <source>
        <dbReference type="SAM" id="Phobius"/>
    </source>
</evidence>
<evidence type="ECO:0000313" key="4">
    <source>
        <dbReference type="Proteomes" id="UP001429564"/>
    </source>
</evidence>
<dbReference type="InterPro" id="IPR012495">
    <property type="entry name" value="TadE-like_dom"/>
</dbReference>
<keyword evidence="1" id="KW-0472">Membrane</keyword>
<feature type="domain" description="TadE-like" evidence="2">
    <location>
        <begin position="18"/>
        <end position="60"/>
    </location>
</feature>
<keyword evidence="1" id="KW-0812">Transmembrane</keyword>
<gene>
    <name evidence="3" type="ORF">DL239_19240</name>
</gene>
<evidence type="ECO:0000259" key="2">
    <source>
        <dbReference type="Pfam" id="PF07811"/>
    </source>
</evidence>